<gene>
    <name evidence="2" type="ORF">U9M48_030735</name>
</gene>
<feature type="transmembrane region" description="Helical" evidence="1">
    <location>
        <begin position="16"/>
        <end position="34"/>
    </location>
</feature>
<keyword evidence="1" id="KW-0472">Membrane</keyword>
<evidence type="ECO:0000313" key="2">
    <source>
        <dbReference type="EMBL" id="WVZ83606.1"/>
    </source>
</evidence>
<accession>A0AAQ3X3L3</accession>
<dbReference type="AlphaFoldDB" id="A0AAQ3X3L3"/>
<keyword evidence="1" id="KW-0812">Transmembrane</keyword>
<evidence type="ECO:0000256" key="1">
    <source>
        <dbReference type="SAM" id="Phobius"/>
    </source>
</evidence>
<reference evidence="2 3" key="1">
    <citation type="submission" date="2024-02" db="EMBL/GenBank/DDBJ databases">
        <title>High-quality chromosome-scale genome assembly of Pensacola bahiagrass (Paspalum notatum Flugge var. saurae).</title>
        <authorList>
            <person name="Vega J.M."/>
            <person name="Podio M."/>
            <person name="Orjuela J."/>
            <person name="Siena L.A."/>
            <person name="Pessino S.C."/>
            <person name="Combes M.C."/>
            <person name="Mariac C."/>
            <person name="Albertini E."/>
            <person name="Pupilli F."/>
            <person name="Ortiz J.P.A."/>
            <person name="Leblanc O."/>
        </authorList>
    </citation>
    <scope>NUCLEOTIDE SEQUENCE [LARGE SCALE GENOMIC DNA]</scope>
    <source>
        <strain evidence="2">R1</strain>
        <tissue evidence="2">Leaf</tissue>
    </source>
</reference>
<keyword evidence="3" id="KW-1185">Reference proteome</keyword>
<name>A0AAQ3X3L3_PASNO</name>
<sequence>MGAGNEEPRRRDIDECVAGLAGLLLFAGFMFALYRCIGFPPAYSAAITSASGLDYRAAEPAIAGGQPAPPLLDPLFNLTVRVASRNKDQACLNPATSVRVHYMGVQMASGRVPPGLCAAPRQSKELPVVARGEAVAMSPFLLETLTADVRNGDALFKVSLTSPHGDYWKVYNCMAKIGMPAAECEGPYVHAPDMPPRQTTTHTDQ</sequence>
<dbReference type="Proteomes" id="UP001341281">
    <property type="component" value="Chromosome 07"/>
</dbReference>
<organism evidence="2 3">
    <name type="scientific">Paspalum notatum var. saurae</name>
    <dbReference type="NCBI Taxonomy" id="547442"/>
    <lineage>
        <taxon>Eukaryota</taxon>
        <taxon>Viridiplantae</taxon>
        <taxon>Streptophyta</taxon>
        <taxon>Embryophyta</taxon>
        <taxon>Tracheophyta</taxon>
        <taxon>Spermatophyta</taxon>
        <taxon>Magnoliopsida</taxon>
        <taxon>Liliopsida</taxon>
        <taxon>Poales</taxon>
        <taxon>Poaceae</taxon>
        <taxon>PACMAD clade</taxon>
        <taxon>Panicoideae</taxon>
        <taxon>Andropogonodae</taxon>
        <taxon>Paspaleae</taxon>
        <taxon>Paspalinae</taxon>
        <taxon>Paspalum</taxon>
    </lineage>
</organism>
<dbReference type="PANTHER" id="PTHR33994">
    <property type="entry name" value="OS04G0515000 PROTEIN"/>
    <property type="match status" value="1"/>
</dbReference>
<keyword evidence="1" id="KW-1133">Transmembrane helix</keyword>
<proteinExistence type="predicted"/>
<evidence type="ECO:0000313" key="3">
    <source>
        <dbReference type="Proteomes" id="UP001341281"/>
    </source>
</evidence>
<dbReference type="EMBL" id="CP144751">
    <property type="protein sequence ID" value="WVZ83606.1"/>
    <property type="molecule type" value="Genomic_DNA"/>
</dbReference>
<dbReference type="PANTHER" id="PTHR33994:SF10">
    <property type="entry name" value="OS04G0508700 PROTEIN"/>
    <property type="match status" value="1"/>
</dbReference>
<protein>
    <submittedName>
        <fullName evidence="2">Uncharacterized protein</fullName>
    </submittedName>
</protein>